<geneLocation type="plasmid" evidence="6 7">
    <name>PPGU16_p2</name>
</geneLocation>
<keyword evidence="7" id="KW-1185">Reference proteome</keyword>
<evidence type="ECO:0000256" key="4">
    <source>
        <dbReference type="ARBA" id="ARBA00023136"/>
    </source>
</evidence>
<evidence type="ECO:0000256" key="5">
    <source>
        <dbReference type="SAM" id="Phobius"/>
    </source>
</evidence>
<keyword evidence="6" id="KW-0614">Plasmid</keyword>
<dbReference type="Pfam" id="PF05101">
    <property type="entry name" value="VirB3"/>
    <property type="match status" value="1"/>
</dbReference>
<dbReference type="GO" id="GO:0016020">
    <property type="term" value="C:membrane"/>
    <property type="evidence" value="ECO:0007669"/>
    <property type="project" value="UniProtKB-SubCell"/>
</dbReference>
<organism evidence="6 7">
    <name type="scientific">Paraburkholderia largidicola</name>
    <dbReference type="NCBI Taxonomy" id="3014751"/>
    <lineage>
        <taxon>Bacteria</taxon>
        <taxon>Pseudomonadati</taxon>
        <taxon>Pseudomonadota</taxon>
        <taxon>Betaproteobacteria</taxon>
        <taxon>Burkholderiales</taxon>
        <taxon>Burkholderiaceae</taxon>
        <taxon>Paraburkholderia</taxon>
    </lineage>
</organism>
<name>A0A7I8C2D0_9BURK</name>
<gene>
    <name evidence="6" type="ORF">PPGU16_83030</name>
</gene>
<feature type="transmembrane region" description="Helical" evidence="5">
    <location>
        <begin position="31"/>
        <end position="55"/>
    </location>
</feature>
<keyword evidence="2 5" id="KW-0812">Transmembrane</keyword>
<keyword evidence="3 5" id="KW-1133">Transmembrane helix</keyword>
<sequence length="103" mass="11938">MRKQTKVSRGLSLPRQMGGADRGLAIANGTLTMLLCYSSMTFAFFGVGIVIHWILRWKSSRDPWWRDVMLVYNHYPDLHEPLPSTKFSARFKRPYGFDQDLPC</sequence>
<evidence type="ECO:0008006" key="8">
    <source>
        <dbReference type="Google" id="ProtNLM"/>
    </source>
</evidence>
<dbReference type="EMBL" id="AP023177">
    <property type="protein sequence ID" value="BCF95236.1"/>
    <property type="molecule type" value="Genomic_DNA"/>
</dbReference>
<protein>
    <recommendedName>
        <fullName evidence="8">Conjugal transfer protein</fullName>
    </recommendedName>
</protein>
<dbReference type="Proteomes" id="UP000510888">
    <property type="component" value="Plasmid PPGU16_p2"/>
</dbReference>
<evidence type="ECO:0000256" key="3">
    <source>
        <dbReference type="ARBA" id="ARBA00022989"/>
    </source>
</evidence>
<evidence type="ECO:0000256" key="2">
    <source>
        <dbReference type="ARBA" id="ARBA00022692"/>
    </source>
</evidence>
<proteinExistence type="predicted"/>
<evidence type="ECO:0000313" key="6">
    <source>
        <dbReference type="EMBL" id="BCF95236.1"/>
    </source>
</evidence>
<dbReference type="AlphaFoldDB" id="A0A7I8C2D0"/>
<reference evidence="6 7" key="1">
    <citation type="journal article" date="2020" name="Genes (Basel)">
        <title>Genomic Comparison of Insect Gut Symbionts from Divergent Burkholderia Subclades.</title>
        <authorList>
            <person name="Takeshita K."/>
            <person name="Kikuchi Y."/>
        </authorList>
    </citation>
    <scope>NUCLEOTIDE SEQUENCE [LARGE SCALE GENOMIC DNA]</scope>
    <source>
        <strain evidence="6 7">PGU16</strain>
        <plasmid evidence="6 7">PPGU16_p2</plasmid>
    </source>
</reference>
<comment type="subcellular location">
    <subcellularLocation>
        <location evidence="1">Membrane</location>
    </subcellularLocation>
</comment>
<dbReference type="KEGG" id="plad:PPGU16_83030"/>
<accession>A0A7I8C2D0</accession>
<evidence type="ECO:0000256" key="1">
    <source>
        <dbReference type="ARBA" id="ARBA00004370"/>
    </source>
</evidence>
<evidence type="ECO:0000313" key="7">
    <source>
        <dbReference type="Proteomes" id="UP000510888"/>
    </source>
</evidence>
<keyword evidence="4 5" id="KW-0472">Membrane</keyword>
<dbReference type="InterPro" id="IPR007792">
    <property type="entry name" value="T4SS_VirB3/TrbD/AvhB"/>
</dbReference>